<feature type="transmembrane region" description="Helical" evidence="5">
    <location>
        <begin position="43"/>
        <end position="63"/>
    </location>
</feature>
<dbReference type="PANTHER" id="PTHR42718">
    <property type="entry name" value="MAJOR FACILITATOR SUPERFAMILY MULTIDRUG TRANSPORTER MFSC"/>
    <property type="match status" value="1"/>
</dbReference>
<feature type="transmembrane region" description="Helical" evidence="5">
    <location>
        <begin position="329"/>
        <end position="347"/>
    </location>
</feature>
<evidence type="ECO:0000256" key="2">
    <source>
        <dbReference type="ARBA" id="ARBA00022692"/>
    </source>
</evidence>
<dbReference type="GO" id="GO:0022857">
    <property type="term" value="F:transmembrane transporter activity"/>
    <property type="evidence" value="ECO:0007669"/>
    <property type="project" value="InterPro"/>
</dbReference>
<dbReference type="Gene3D" id="1.20.1720.10">
    <property type="entry name" value="Multidrug resistance protein D"/>
    <property type="match status" value="1"/>
</dbReference>
<protein>
    <submittedName>
        <fullName evidence="7">MFS transporter</fullName>
    </submittedName>
</protein>
<keyword evidence="2 5" id="KW-0812">Transmembrane</keyword>
<evidence type="ECO:0000256" key="1">
    <source>
        <dbReference type="ARBA" id="ARBA00004651"/>
    </source>
</evidence>
<dbReference type="InterPro" id="IPR011701">
    <property type="entry name" value="MFS"/>
</dbReference>
<evidence type="ECO:0000256" key="4">
    <source>
        <dbReference type="ARBA" id="ARBA00023136"/>
    </source>
</evidence>
<organism evidence="7 8">
    <name type="scientific">Nocardioides zeae</name>
    <dbReference type="NCBI Taxonomy" id="1457234"/>
    <lineage>
        <taxon>Bacteria</taxon>
        <taxon>Bacillati</taxon>
        <taxon>Actinomycetota</taxon>
        <taxon>Actinomycetes</taxon>
        <taxon>Propionibacteriales</taxon>
        <taxon>Nocardioidaceae</taxon>
        <taxon>Nocardioides</taxon>
    </lineage>
</organism>
<name>A0A6P0HPE0_9ACTN</name>
<feature type="transmembrane region" description="Helical" evidence="5">
    <location>
        <begin position="263"/>
        <end position="287"/>
    </location>
</feature>
<feature type="transmembrane region" description="Helical" evidence="5">
    <location>
        <begin position="353"/>
        <end position="377"/>
    </location>
</feature>
<feature type="transmembrane region" description="Helical" evidence="5">
    <location>
        <begin position="221"/>
        <end position="242"/>
    </location>
</feature>
<evidence type="ECO:0000256" key="3">
    <source>
        <dbReference type="ARBA" id="ARBA00022989"/>
    </source>
</evidence>
<evidence type="ECO:0000313" key="7">
    <source>
        <dbReference type="EMBL" id="NEN80456.1"/>
    </source>
</evidence>
<dbReference type="Pfam" id="PF07690">
    <property type="entry name" value="MFS_1"/>
    <property type="match status" value="1"/>
</dbReference>
<dbReference type="Gene3D" id="1.20.1250.20">
    <property type="entry name" value="MFS general substrate transporter like domains"/>
    <property type="match status" value="1"/>
</dbReference>
<feature type="transmembrane region" description="Helical" evidence="5">
    <location>
        <begin position="75"/>
        <end position="99"/>
    </location>
</feature>
<dbReference type="AlphaFoldDB" id="A0A6P0HPE0"/>
<dbReference type="Proteomes" id="UP000468687">
    <property type="component" value="Unassembled WGS sequence"/>
</dbReference>
<sequence>MVTHSQRRAPVVLVGAAFLAGVDLFIVNVAFDQIAADFASTDLQQLSWVLNAYAVVFAALLVPMGRLADRYGQKAWLVGGLTTFVVASVACGLAPGVWWLVAFRALQAVGAAAMTPASLGLLLASVEPDRRAAAARGWALTGAVAAAVGPAIGGGLVQISWQWAFWINLPAGVLLVAGTIRYVPDVRHGRGTPVPDLLGAVLLAAGIGALVLGLVQGPDWSWGSGRTIAAFAASVLALALFARRNLRHPSPVIAPDLVSVSGFRWANAAMLVFNGGFAASLLASILWMQQVWGYDALRTGLAVAIGPLFVPLTSTLAHRLAPRARPGRMIALGSILFGAAALWQAAALGPDPAFATAFLPAWVLGGIGVGLAVPNLLAAGTSSLPPAQAATGGGVVSMARQVGFVLGIAVLVTVLSDTGSPAGFTDAWRLVAAAMVLAAAAALRMDHVTARPAVAPATATA</sequence>
<comment type="caution">
    <text evidence="7">The sequence shown here is derived from an EMBL/GenBank/DDBJ whole genome shotgun (WGS) entry which is preliminary data.</text>
</comment>
<keyword evidence="3 5" id="KW-1133">Transmembrane helix</keyword>
<feature type="transmembrane region" description="Helical" evidence="5">
    <location>
        <begin position="163"/>
        <end position="183"/>
    </location>
</feature>
<proteinExistence type="predicted"/>
<evidence type="ECO:0000256" key="5">
    <source>
        <dbReference type="SAM" id="Phobius"/>
    </source>
</evidence>
<reference evidence="7 8" key="1">
    <citation type="journal article" date="2014" name="Int. J. Syst. Evol. Microbiol.">
        <title>Nocardioides zeae sp. nov., isolated from the stem of Zea mays.</title>
        <authorList>
            <person name="Glaeser S.P."/>
            <person name="McInroy J.A."/>
            <person name="Busse H.J."/>
            <person name="Kampfer P."/>
        </authorList>
    </citation>
    <scope>NUCLEOTIDE SEQUENCE [LARGE SCALE GENOMIC DNA]</scope>
    <source>
        <strain evidence="7 8">JCM 30728</strain>
    </source>
</reference>
<accession>A0A6P0HPE0</accession>
<feature type="transmembrane region" description="Helical" evidence="5">
    <location>
        <begin position="299"/>
        <end position="317"/>
    </location>
</feature>
<dbReference type="CDD" id="cd17321">
    <property type="entry name" value="MFS_MMR_MDR_like"/>
    <property type="match status" value="1"/>
</dbReference>
<feature type="domain" description="Major facilitator superfamily (MFS) profile" evidence="6">
    <location>
        <begin position="9"/>
        <end position="450"/>
    </location>
</feature>
<feature type="transmembrane region" description="Helical" evidence="5">
    <location>
        <begin position="427"/>
        <end position="443"/>
    </location>
</feature>
<dbReference type="PROSITE" id="PS50850">
    <property type="entry name" value="MFS"/>
    <property type="match status" value="1"/>
</dbReference>
<keyword evidence="4 5" id="KW-0472">Membrane</keyword>
<evidence type="ECO:0000259" key="6">
    <source>
        <dbReference type="PROSITE" id="PS50850"/>
    </source>
</evidence>
<evidence type="ECO:0000313" key="8">
    <source>
        <dbReference type="Proteomes" id="UP000468687"/>
    </source>
</evidence>
<feature type="transmembrane region" description="Helical" evidence="5">
    <location>
        <begin position="138"/>
        <end position="157"/>
    </location>
</feature>
<feature type="transmembrane region" description="Helical" evidence="5">
    <location>
        <begin position="389"/>
        <end position="415"/>
    </location>
</feature>
<dbReference type="EMBL" id="JAAGXA010000020">
    <property type="protein sequence ID" value="NEN80456.1"/>
    <property type="molecule type" value="Genomic_DNA"/>
</dbReference>
<feature type="transmembrane region" description="Helical" evidence="5">
    <location>
        <begin position="195"/>
        <end position="215"/>
    </location>
</feature>
<feature type="transmembrane region" description="Helical" evidence="5">
    <location>
        <begin position="105"/>
        <end position="126"/>
    </location>
</feature>
<dbReference type="InterPro" id="IPR020846">
    <property type="entry name" value="MFS_dom"/>
</dbReference>
<keyword evidence="8" id="KW-1185">Reference proteome</keyword>
<gene>
    <name evidence="7" type="ORF">G3T38_19585</name>
</gene>
<feature type="transmembrane region" description="Helical" evidence="5">
    <location>
        <begin position="12"/>
        <end position="31"/>
    </location>
</feature>
<dbReference type="GO" id="GO:0005886">
    <property type="term" value="C:plasma membrane"/>
    <property type="evidence" value="ECO:0007669"/>
    <property type="project" value="UniProtKB-SubCell"/>
</dbReference>
<dbReference type="PANTHER" id="PTHR42718:SF48">
    <property type="entry name" value="CONSERVED TWO-DOMAIN MEMBRANE PROTEIN-RELATED"/>
    <property type="match status" value="1"/>
</dbReference>
<dbReference type="RefSeq" id="WP_163774349.1">
    <property type="nucleotide sequence ID" value="NZ_JAAGXA010000020.1"/>
</dbReference>
<comment type="subcellular location">
    <subcellularLocation>
        <location evidence="1">Cell membrane</location>
        <topology evidence="1">Multi-pass membrane protein</topology>
    </subcellularLocation>
</comment>
<dbReference type="InterPro" id="IPR036259">
    <property type="entry name" value="MFS_trans_sf"/>
</dbReference>
<dbReference type="SUPFAM" id="SSF103473">
    <property type="entry name" value="MFS general substrate transporter"/>
    <property type="match status" value="2"/>
</dbReference>